<organism evidence="5 6">
    <name type="scientific">Funneliformis caledonium</name>
    <dbReference type="NCBI Taxonomy" id="1117310"/>
    <lineage>
        <taxon>Eukaryota</taxon>
        <taxon>Fungi</taxon>
        <taxon>Fungi incertae sedis</taxon>
        <taxon>Mucoromycota</taxon>
        <taxon>Glomeromycotina</taxon>
        <taxon>Glomeromycetes</taxon>
        <taxon>Glomerales</taxon>
        <taxon>Glomeraceae</taxon>
        <taxon>Funneliformis</taxon>
    </lineage>
</organism>
<proteinExistence type="predicted"/>
<dbReference type="GO" id="GO:0043657">
    <property type="term" value="C:host cell"/>
    <property type="evidence" value="ECO:0007669"/>
    <property type="project" value="UniProtKB-SubCell"/>
</dbReference>
<evidence type="ECO:0000256" key="1">
    <source>
        <dbReference type="ARBA" id="ARBA00004340"/>
    </source>
</evidence>
<accession>A0A9N9GGA3</accession>
<sequence length="87" mass="9970">MSTVVISGIPISLYCFEFIKNANSNDFATIDAYKINLWKLKNPIPGENFEELQKITLENNNNLTLMDETQVIGYYYITPQANLIHVI</sequence>
<dbReference type="Pfam" id="PF20147">
    <property type="entry name" value="Crinkler"/>
    <property type="match status" value="1"/>
</dbReference>
<feature type="domain" description="Crinkler effector protein N-terminal" evidence="4">
    <location>
        <begin position="19"/>
        <end position="87"/>
    </location>
</feature>
<reference evidence="5" key="1">
    <citation type="submission" date="2021-06" db="EMBL/GenBank/DDBJ databases">
        <authorList>
            <person name="Kallberg Y."/>
            <person name="Tangrot J."/>
            <person name="Rosling A."/>
        </authorList>
    </citation>
    <scope>NUCLEOTIDE SEQUENCE</scope>
    <source>
        <strain evidence="5">UK204</strain>
    </source>
</reference>
<evidence type="ECO:0000313" key="5">
    <source>
        <dbReference type="EMBL" id="CAG8605771.1"/>
    </source>
</evidence>
<keyword evidence="3" id="KW-0964">Secreted</keyword>
<dbReference type="GO" id="GO:0005576">
    <property type="term" value="C:extracellular region"/>
    <property type="evidence" value="ECO:0007669"/>
    <property type="project" value="UniProtKB-SubCell"/>
</dbReference>
<dbReference type="AlphaFoldDB" id="A0A9N9GGA3"/>
<dbReference type="Proteomes" id="UP000789570">
    <property type="component" value="Unassembled WGS sequence"/>
</dbReference>
<keyword evidence="6" id="KW-1185">Reference proteome</keyword>
<comment type="caution">
    <text evidence="5">The sequence shown here is derived from an EMBL/GenBank/DDBJ whole genome shotgun (WGS) entry which is preliminary data.</text>
</comment>
<evidence type="ECO:0000256" key="3">
    <source>
        <dbReference type="ARBA" id="ARBA00022525"/>
    </source>
</evidence>
<evidence type="ECO:0000259" key="4">
    <source>
        <dbReference type="Pfam" id="PF20147"/>
    </source>
</evidence>
<name>A0A9N9GGA3_9GLOM</name>
<protein>
    <submittedName>
        <fullName evidence="5">5524_t:CDS:1</fullName>
    </submittedName>
</protein>
<comment type="subcellular location">
    <subcellularLocation>
        <location evidence="1">Host cell</location>
    </subcellularLocation>
    <subcellularLocation>
        <location evidence="2">Secreted</location>
    </subcellularLocation>
</comment>
<feature type="non-terminal residue" evidence="5">
    <location>
        <position position="1"/>
    </location>
</feature>
<gene>
    <name evidence="5" type="ORF">FCALED_LOCUS8813</name>
</gene>
<evidence type="ECO:0000313" key="6">
    <source>
        <dbReference type="Proteomes" id="UP000789570"/>
    </source>
</evidence>
<dbReference type="InterPro" id="IPR045379">
    <property type="entry name" value="Crinkler_N"/>
</dbReference>
<evidence type="ECO:0000256" key="2">
    <source>
        <dbReference type="ARBA" id="ARBA00004613"/>
    </source>
</evidence>
<dbReference type="EMBL" id="CAJVPQ010002704">
    <property type="protein sequence ID" value="CAG8605771.1"/>
    <property type="molecule type" value="Genomic_DNA"/>
</dbReference>
<dbReference type="OrthoDB" id="2436716at2759"/>